<feature type="transmembrane region" description="Helical" evidence="2">
    <location>
        <begin position="111"/>
        <end position="135"/>
    </location>
</feature>
<dbReference type="InParanoid" id="A0A369JZP0"/>
<accession>A0A369JZP0</accession>
<proteinExistence type="predicted"/>
<reference evidence="3" key="1">
    <citation type="submission" date="2018-04" db="EMBL/GenBank/DDBJ databases">
        <title>Whole genome sequencing of Hypsizygus marmoreus.</title>
        <authorList>
            <person name="Choi I.-G."/>
            <person name="Min B."/>
            <person name="Kim J.-G."/>
            <person name="Kim S."/>
            <person name="Oh Y.-L."/>
            <person name="Kong W.-S."/>
            <person name="Park H."/>
            <person name="Jeong J."/>
            <person name="Song E.-S."/>
        </authorList>
    </citation>
    <scope>NUCLEOTIDE SEQUENCE [LARGE SCALE GENOMIC DNA]</scope>
    <source>
        <strain evidence="3">51987-8</strain>
    </source>
</reference>
<dbReference type="AlphaFoldDB" id="A0A369JZP0"/>
<name>A0A369JZP0_HYPMA</name>
<dbReference type="EMBL" id="LUEZ02000017">
    <property type="protein sequence ID" value="RDB27208.1"/>
    <property type="molecule type" value="Genomic_DNA"/>
</dbReference>
<dbReference type="PANTHER" id="PTHR12242:SF1">
    <property type="entry name" value="MYND-TYPE DOMAIN-CONTAINING PROTEIN"/>
    <property type="match status" value="1"/>
</dbReference>
<keyword evidence="2" id="KW-0472">Membrane</keyword>
<feature type="transmembrane region" description="Helical" evidence="2">
    <location>
        <begin position="216"/>
        <end position="238"/>
    </location>
</feature>
<dbReference type="GO" id="GO:0016020">
    <property type="term" value="C:membrane"/>
    <property type="evidence" value="ECO:0007669"/>
    <property type="project" value="TreeGrafter"/>
</dbReference>
<keyword evidence="2" id="KW-0812">Transmembrane</keyword>
<dbReference type="STRING" id="39966.A0A369JZP0"/>
<gene>
    <name evidence="3" type="ORF">Hypma_004457</name>
</gene>
<protein>
    <submittedName>
        <fullName evidence="3">Uncharacterized protein</fullName>
    </submittedName>
</protein>
<organism evidence="3 4">
    <name type="scientific">Hypsizygus marmoreus</name>
    <name type="common">White beech mushroom</name>
    <name type="synonym">Agaricus marmoreus</name>
    <dbReference type="NCBI Taxonomy" id="39966"/>
    <lineage>
        <taxon>Eukaryota</taxon>
        <taxon>Fungi</taxon>
        <taxon>Dikarya</taxon>
        <taxon>Basidiomycota</taxon>
        <taxon>Agaricomycotina</taxon>
        <taxon>Agaricomycetes</taxon>
        <taxon>Agaricomycetidae</taxon>
        <taxon>Agaricales</taxon>
        <taxon>Tricholomatineae</taxon>
        <taxon>Lyophyllaceae</taxon>
        <taxon>Hypsizygus</taxon>
    </lineage>
</organism>
<sequence>MQPIYPLLGVSRPFDPSCTHVTSPFFSPFVLAALRLTFALYTLVTLLVTLIWDSVRVGIGEAFFSYFTHLSYIGLCAYFFASGTQILLYSLRSRQQNHTYPLQGWPRPLKFLHVLLQLTVITFPILVTVVFWALLASSEIFHASYSTWSNISVHILNTVFGLSEMLLTNVPPPPWLLLPFGVVLLAGYLAIAYITYADQGFYPYTFLNPQTEKTYLAAYIIGIALGYCILFVIVRYIVVLRIKLVGWRRAGRGGRGREGREEMEEWEEVERPSKEGV</sequence>
<evidence type="ECO:0000313" key="4">
    <source>
        <dbReference type="Proteomes" id="UP000076154"/>
    </source>
</evidence>
<feature type="region of interest" description="Disordered" evidence="1">
    <location>
        <begin position="251"/>
        <end position="277"/>
    </location>
</feature>
<evidence type="ECO:0000256" key="1">
    <source>
        <dbReference type="SAM" id="MobiDB-lite"/>
    </source>
</evidence>
<feature type="transmembrane region" description="Helical" evidence="2">
    <location>
        <begin position="29"/>
        <end position="52"/>
    </location>
</feature>
<comment type="caution">
    <text evidence="3">The sequence shown here is derived from an EMBL/GenBank/DDBJ whole genome shotgun (WGS) entry which is preliminary data.</text>
</comment>
<keyword evidence="2" id="KW-1133">Transmembrane helix</keyword>
<dbReference type="Proteomes" id="UP000076154">
    <property type="component" value="Unassembled WGS sequence"/>
</dbReference>
<dbReference type="PANTHER" id="PTHR12242">
    <property type="entry name" value="OS02G0130600 PROTEIN-RELATED"/>
    <property type="match status" value="1"/>
</dbReference>
<feature type="transmembrane region" description="Helical" evidence="2">
    <location>
        <begin position="175"/>
        <end position="196"/>
    </location>
</feature>
<evidence type="ECO:0000256" key="2">
    <source>
        <dbReference type="SAM" id="Phobius"/>
    </source>
</evidence>
<dbReference type="OrthoDB" id="419711at2759"/>
<keyword evidence="4" id="KW-1185">Reference proteome</keyword>
<evidence type="ECO:0000313" key="3">
    <source>
        <dbReference type="EMBL" id="RDB27208.1"/>
    </source>
</evidence>